<accession>A0A5N6QQL3</accession>
<proteinExistence type="predicted"/>
<reference evidence="1 2" key="1">
    <citation type="submission" date="2019-06" db="EMBL/GenBank/DDBJ databases">
        <title>A chromosomal-level reference genome of Carpinus fangiana (Coryloideae, Betulaceae).</title>
        <authorList>
            <person name="Yang X."/>
            <person name="Wang Z."/>
            <person name="Zhang L."/>
            <person name="Hao G."/>
            <person name="Liu J."/>
            <person name="Yang Y."/>
        </authorList>
    </citation>
    <scope>NUCLEOTIDE SEQUENCE [LARGE SCALE GENOMIC DNA]</scope>
    <source>
        <strain evidence="1">Cfa_2016G</strain>
        <tissue evidence="1">Leaf</tissue>
    </source>
</reference>
<organism evidence="1 2">
    <name type="scientific">Carpinus fangiana</name>
    <dbReference type="NCBI Taxonomy" id="176857"/>
    <lineage>
        <taxon>Eukaryota</taxon>
        <taxon>Viridiplantae</taxon>
        <taxon>Streptophyta</taxon>
        <taxon>Embryophyta</taxon>
        <taxon>Tracheophyta</taxon>
        <taxon>Spermatophyta</taxon>
        <taxon>Magnoliopsida</taxon>
        <taxon>eudicotyledons</taxon>
        <taxon>Gunneridae</taxon>
        <taxon>Pentapetalae</taxon>
        <taxon>rosids</taxon>
        <taxon>fabids</taxon>
        <taxon>Fagales</taxon>
        <taxon>Betulaceae</taxon>
        <taxon>Carpinus</taxon>
    </lineage>
</organism>
<evidence type="ECO:0000313" key="1">
    <source>
        <dbReference type="EMBL" id="KAE8009314.1"/>
    </source>
</evidence>
<evidence type="ECO:0000313" key="2">
    <source>
        <dbReference type="Proteomes" id="UP000327013"/>
    </source>
</evidence>
<dbReference type="EMBL" id="CM017322">
    <property type="protein sequence ID" value="KAE8009314.1"/>
    <property type="molecule type" value="Genomic_DNA"/>
</dbReference>
<protein>
    <submittedName>
        <fullName evidence="1">Uncharacterized protein</fullName>
    </submittedName>
</protein>
<sequence>MQIVLDKAEEARIVAFSVFKSLGFDVPYFSQPISLTVIEDMNATVTSSAELNATIANAKSVDMTCAIQLQRLGDGIEYLDRREEYRETVKAPPRRLKAETGHKGLFVNFYREVGDNLMQLIRALKRGKYVREFGSNVNSQPLHSQFEGMSVLGMNTEEEAFKTFLDAFPIGAEQTAQIPKTNSVVNELEEILNQQTKAKATHVVVCPFQKEDLLVEAHIDSILEKGVDCSSEAQQVDEDRSLSKKSFTKPILGVVPPGKNNLT</sequence>
<dbReference type="AlphaFoldDB" id="A0A5N6QQL3"/>
<name>A0A5N6QQL3_9ROSI</name>
<keyword evidence="2" id="KW-1185">Reference proteome</keyword>
<dbReference type="Proteomes" id="UP000327013">
    <property type="component" value="Chromosome 2"/>
</dbReference>
<dbReference type="OrthoDB" id="2320933at2759"/>
<gene>
    <name evidence="1" type="ORF">FH972_005759</name>
</gene>